<evidence type="ECO:0008006" key="4">
    <source>
        <dbReference type="Google" id="ProtNLM"/>
    </source>
</evidence>
<dbReference type="EMBL" id="JASZZX010000084">
    <property type="protein sequence ID" value="MDM3930439.1"/>
    <property type="molecule type" value="Genomic_DNA"/>
</dbReference>
<reference evidence="2 3" key="1">
    <citation type="submission" date="2023-06" db="EMBL/GenBank/DDBJ databases">
        <title>Itaconate inhibition of nontuberculous mycobacteria.</title>
        <authorList>
            <person name="Breen P."/>
            <person name="Zimbric M."/>
            <person name="Caverly L."/>
        </authorList>
    </citation>
    <scope>NUCLEOTIDE SEQUENCE [LARGE SCALE GENOMIC DNA]</scope>
    <source>
        <strain evidence="2 3">FLAC1071</strain>
    </source>
</reference>
<feature type="signal peptide" evidence="1">
    <location>
        <begin position="1"/>
        <end position="30"/>
    </location>
</feature>
<protein>
    <recommendedName>
        <fullName evidence="4">Secreted protein</fullName>
    </recommendedName>
</protein>
<dbReference type="RefSeq" id="WP_139315490.1">
    <property type="nucleotide sequence ID" value="NZ_CP012885.2"/>
</dbReference>
<comment type="caution">
    <text evidence="2">The sequence shown here is derived from an EMBL/GenBank/DDBJ whole genome shotgun (WGS) entry which is preliminary data.</text>
</comment>
<dbReference type="Proteomes" id="UP001529272">
    <property type="component" value="Unassembled WGS sequence"/>
</dbReference>
<evidence type="ECO:0000313" key="2">
    <source>
        <dbReference type="EMBL" id="MDM3930439.1"/>
    </source>
</evidence>
<feature type="chain" id="PRO_5046548669" description="Secreted protein" evidence="1">
    <location>
        <begin position="31"/>
        <end position="77"/>
    </location>
</feature>
<keyword evidence="1" id="KW-0732">Signal</keyword>
<name>A0ABT7PAX1_MYCIT</name>
<evidence type="ECO:0000313" key="3">
    <source>
        <dbReference type="Proteomes" id="UP001529272"/>
    </source>
</evidence>
<organism evidence="2 3">
    <name type="scientific">Mycobacterium intracellulare subsp. chimaera</name>
    <dbReference type="NCBI Taxonomy" id="222805"/>
    <lineage>
        <taxon>Bacteria</taxon>
        <taxon>Bacillati</taxon>
        <taxon>Actinomycetota</taxon>
        <taxon>Actinomycetes</taxon>
        <taxon>Mycobacteriales</taxon>
        <taxon>Mycobacteriaceae</taxon>
        <taxon>Mycobacterium</taxon>
        <taxon>Mycobacterium avium complex (MAC)</taxon>
    </lineage>
</organism>
<evidence type="ECO:0000256" key="1">
    <source>
        <dbReference type="SAM" id="SignalP"/>
    </source>
</evidence>
<reference evidence="3" key="2">
    <citation type="submission" date="2023-06" db="EMBL/GenBank/DDBJ databases">
        <title>Itaconate inhibition of nontuberculous mycobacteria.</title>
        <authorList>
            <person name="Spilker T."/>
        </authorList>
    </citation>
    <scope>NUCLEOTIDE SEQUENCE [LARGE SCALE GENOMIC DNA]</scope>
    <source>
        <strain evidence="3">FLAC1071</strain>
    </source>
</reference>
<proteinExistence type="predicted"/>
<sequence>MNAISKRFTLFMALLACVGIALGMTASVNADPNPFGDLKCSCDQPVPGQHRHAVQQIMQGIEQGLSDPSQRSTKRSE</sequence>
<accession>A0ABT7PAX1</accession>
<keyword evidence="3" id="KW-1185">Reference proteome</keyword>
<gene>
    <name evidence="2" type="ORF">QRB35_31470</name>
</gene>